<comment type="caution">
    <text evidence="2">The sequence shown here is derived from an EMBL/GenBank/DDBJ whole genome shotgun (WGS) entry which is preliminary data.</text>
</comment>
<evidence type="ECO:0000313" key="3">
    <source>
        <dbReference type="Proteomes" id="UP001374579"/>
    </source>
</evidence>
<organism evidence="2 3">
    <name type="scientific">Littorina saxatilis</name>
    <dbReference type="NCBI Taxonomy" id="31220"/>
    <lineage>
        <taxon>Eukaryota</taxon>
        <taxon>Metazoa</taxon>
        <taxon>Spiralia</taxon>
        <taxon>Lophotrochozoa</taxon>
        <taxon>Mollusca</taxon>
        <taxon>Gastropoda</taxon>
        <taxon>Caenogastropoda</taxon>
        <taxon>Littorinimorpha</taxon>
        <taxon>Littorinoidea</taxon>
        <taxon>Littorinidae</taxon>
        <taxon>Littorina</taxon>
    </lineage>
</organism>
<dbReference type="Gene3D" id="1.20.890.10">
    <property type="entry name" value="cAMP-dependent protein kinase regulatory subunit, dimerization-anchoring domain"/>
    <property type="match status" value="1"/>
</dbReference>
<protein>
    <submittedName>
        <fullName evidence="2">Uncharacterized protein</fullName>
    </submittedName>
</protein>
<name>A0AAN9B9S6_9CAEN</name>
<evidence type="ECO:0000313" key="2">
    <source>
        <dbReference type="EMBL" id="KAK7101527.1"/>
    </source>
</evidence>
<keyword evidence="3" id="KW-1185">Reference proteome</keyword>
<proteinExistence type="predicted"/>
<dbReference type="CDD" id="cd22966">
    <property type="entry name" value="DD_DYDC-like"/>
    <property type="match status" value="1"/>
</dbReference>
<dbReference type="Proteomes" id="UP001374579">
    <property type="component" value="Unassembled WGS sequence"/>
</dbReference>
<sequence>MEKKDITSGGPISDRCWGGGDNVYLRRELGKVLPAALATVVQLQPADPITVLALWLHKYRELHPLPSVSTDPSDKKDHADNKSQGIQTVSSVKLAQSCDIVDISGAYLEDSVRPNAAVHNEVITEFVSIGDIFDDDDLG</sequence>
<reference evidence="2 3" key="1">
    <citation type="submission" date="2024-02" db="EMBL/GenBank/DDBJ databases">
        <title>Chromosome-scale genome assembly of the rough periwinkle Littorina saxatilis.</title>
        <authorList>
            <person name="De Jode A."/>
            <person name="Faria R."/>
            <person name="Formenti G."/>
            <person name="Sims Y."/>
            <person name="Smith T.P."/>
            <person name="Tracey A."/>
            <person name="Wood J.M.D."/>
            <person name="Zagrodzka Z.B."/>
            <person name="Johannesson K."/>
            <person name="Butlin R.K."/>
            <person name="Leder E.H."/>
        </authorList>
    </citation>
    <scope>NUCLEOTIDE SEQUENCE [LARGE SCALE GENOMIC DNA]</scope>
    <source>
        <strain evidence="2">Snail1</strain>
        <tissue evidence="2">Muscle</tissue>
    </source>
</reference>
<dbReference type="Pfam" id="PF05186">
    <property type="entry name" value="Dpy-30"/>
    <property type="match status" value="1"/>
</dbReference>
<accession>A0AAN9B9S6</accession>
<dbReference type="EMBL" id="JBAMIC010000010">
    <property type="protein sequence ID" value="KAK7101527.1"/>
    <property type="molecule type" value="Genomic_DNA"/>
</dbReference>
<feature type="region of interest" description="Disordered" evidence="1">
    <location>
        <begin position="66"/>
        <end position="86"/>
    </location>
</feature>
<dbReference type="InterPro" id="IPR049630">
    <property type="entry name" value="DYDC-like_DD"/>
</dbReference>
<dbReference type="InterPro" id="IPR007858">
    <property type="entry name" value="Dpy-30_motif"/>
</dbReference>
<dbReference type="AlphaFoldDB" id="A0AAN9B9S6"/>
<feature type="compositionally biased region" description="Basic and acidic residues" evidence="1">
    <location>
        <begin position="72"/>
        <end position="81"/>
    </location>
</feature>
<evidence type="ECO:0000256" key="1">
    <source>
        <dbReference type="SAM" id="MobiDB-lite"/>
    </source>
</evidence>
<gene>
    <name evidence="2" type="ORF">V1264_019899</name>
</gene>